<reference evidence="4 5" key="1">
    <citation type="submission" date="2021-11" db="EMBL/GenBank/DDBJ databases">
        <authorList>
            <person name="Oh E.-T."/>
            <person name="Kim S.-B."/>
        </authorList>
    </citation>
    <scope>NUCLEOTIDE SEQUENCE [LARGE SCALE GENOMIC DNA]</scope>
    <source>
        <strain evidence="4 5">MMS20-SJTN17</strain>
    </source>
</reference>
<proteinExistence type="predicted"/>
<dbReference type="Gene3D" id="2.40.50.140">
    <property type="entry name" value="Nucleic acid-binding proteins"/>
    <property type="match status" value="1"/>
</dbReference>
<dbReference type="InterPro" id="IPR000424">
    <property type="entry name" value="Primosome_PriB/ssb"/>
</dbReference>
<protein>
    <recommendedName>
        <fullName evidence="2">Single-stranded DNA-binding protein</fullName>
    </recommendedName>
</protein>
<evidence type="ECO:0000313" key="5">
    <source>
        <dbReference type="Proteomes" id="UP001430614"/>
    </source>
</evidence>
<accession>A0ABS8K880</accession>
<dbReference type="GO" id="GO:0003677">
    <property type="term" value="F:DNA binding"/>
    <property type="evidence" value="ECO:0007669"/>
    <property type="project" value="UniProtKB-KW"/>
</dbReference>
<keyword evidence="5" id="KW-1185">Reference proteome</keyword>
<feature type="region of interest" description="Disordered" evidence="3">
    <location>
        <begin position="103"/>
        <end position="133"/>
    </location>
</feature>
<dbReference type="InterPro" id="IPR012340">
    <property type="entry name" value="NA-bd_OB-fold"/>
</dbReference>
<dbReference type="PIRSF" id="PIRSF002070">
    <property type="entry name" value="SSB"/>
    <property type="match status" value="1"/>
</dbReference>
<evidence type="ECO:0000256" key="1">
    <source>
        <dbReference type="ARBA" id="ARBA00023125"/>
    </source>
</evidence>
<dbReference type="Pfam" id="PF00436">
    <property type="entry name" value="SSB"/>
    <property type="match status" value="1"/>
</dbReference>
<name>A0ABS8K880_9BURK</name>
<dbReference type="EMBL" id="JAJITC010000002">
    <property type="protein sequence ID" value="MCC8400953.1"/>
    <property type="molecule type" value="Genomic_DNA"/>
</dbReference>
<dbReference type="SUPFAM" id="SSF50249">
    <property type="entry name" value="Nucleic acid-binding proteins"/>
    <property type="match status" value="1"/>
</dbReference>
<keyword evidence="1 2" id="KW-0238">DNA-binding</keyword>
<gene>
    <name evidence="4" type="ORF">LJ655_03435</name>
</gene>
<organism evidence="4 5">
    <name type="scientific">Paraburkholderia translucens</name>
    <dbReference type="NCBI Taxonomy" id="2886945"/>
    <lineage>
        <taxon>Bacteria</taxon>
        <taxon>Pseudomonadati</taxon>
        <taxon>Pseudomonadota</taxon>
        <taxon>Betaproteobacteria</taxon>
        <taxon>Burkholderiales</taxon>
        <taxon>Burkholderiaceae</taxon>
        <taxon>Paraburkholderia</taxon>
    </lineage>
</organism>
<dbReference type="InterPro" id="IPR011344">
    <property type="entry name" value="ssDNA-bd"/>
</dbReference>
<evidence type="ECO:0000313" key="4">
    <source>
        <dbReference type="EMBL" id="MCC8400953.1"/>
    </source>
</evidence>
<dbReference type="RefSeq" id="WP_230559866.1">
    <property type="nucleotide sequence ID" value="NZ_JAJITC010000002.1"/>
</dbReference>
<comment type="caution">
    <text evidence="4">The sequence shown here is derived from an EMBL/GenBank/DDBJ whole genome shotgun (WGS) entry which is preliminary data.</text>
</comment>
<dbReference type="Proteomes" id="UP001430614">
    <property type="component" value="Unassembled WGS sequence"/>
</dbReference>
<evidence type="ECO:0000256" key="2">
    <source>
        <dbReference type="PIRNR" id="PIRNR002070"/>
    </source>
</evidence>
<evidence type="ECO:0000256" key="3">
    <source>
        <dbReference type="SAM" id="MobiDB-lite"/>
    </source>
</evidence>
<sequence>MIDALLGGSLAKDPESRTAKNGNPYALVTLRVPNGGNIALFARITAFDAHVRDELLSLGKGDALSVAGPLEVGAWKADNGEVRPSLSMVAHAIVSPYHVKRRRAAIQGSPKARAPHQGSQAPAPANDPVDFLA</sequence>
<dbReference type="PROSITE" id="PS50935">
    <property type="entry name" value="SSB"/>
    <property type="match status" value="1"/>
</dbReference>